<dbReference type="AlphaFoldDB" id="A0A934R462"/>
<name>A0A934R462_9BACT</name>
<comment type="caution">
    <text evidence="1">The sequence shown here is derived from an EMBL/GenBank/DDBJ whole genome shotgun (WGS) entry which is preliminary data.</text>
</comment>
<sequence>MSISQILTFSREKSGGGHRTGGKVGAGVANQIFRTEESGDSGGGRNGIYVVHDRKQLACGGHEKMGREIHNVWVDHFDMFQQVVPYSSHIAMERGNDIEFGKLRTTPQQDIHGLEGRGKRSLPRDPFIRLQGDHDGLPIRIREACPEQFPQAGAFLRPAGLGQVGNQFSRRIQLLNRIFIPDLPLDDSAPSGSDQAVHLVPHGIQVETAAPDFVRQGKFFDEKCPHPPWHIFDSGRYVSVFRGGNHQIRIEFFKCGTYQCGQIKIPGGHTGQGIQIPGIAVSFSSEGIQGFGRTNMQRPDSKNGLTQPQFRRLRHCCRAHDHEFIRFTQRKIFTHLAGPIQVGGQKKRIIPENNRLDIK</sequence>
<dbReference type="EMBL" id="JAENIK010000011">
    <property type="protein sequence ID" value="MBK1816092.1"/>
    <property type="molecule type" value="Genomic_DNA"/>
</dbReference>
<proteinExistence type="predicted"/>
<dbReference type="RefSeq" id="WP_200351049.1">
    <property type="nucleotide sequence ID" value="NZ_BAABHZ010000006.1"/>
</dbReference>
<evidence type="ECO:0000313" key="1">
    <source>
        <dbReference type="EMBL" id="MBK1816092.1"/>
    </source>
</evidence>
<dbReference type="Proteomes" id="UP000600139">
    <property type="component" value="Unassembled WGS sequence"/>
</dbReference>
<keyword evidence="2" id="KW-1185">Reference proteome</keyword>
<organism evidence="1 2">
    <name type="scientific">Luteolibacter yonseiensis</name>
    <dbReference type="NCBI Taxonomy" id="1144680"/>
    <lineage>
        <taxon>Bacteria</taxon>
        <taxon>Pseudomonadati</taxon>
        <taxon>Verrucomicrobiota</taxon>
        <taxon>Verrucomicrobiia</taxon>
        <taxon>Verrucomicrobiales</taxon>
        <taxon>Verrucomicrobiaceae</taxon>
        <taxon>Luteolibacter</taxon>
    </lineage>
</organism>
<evidence type="ECO:0000313" key="2">
    <source>
        <dbReference type="Proteomes" id="UP000600139"/>
    </source>
</evidence>
<accession>A0A934R462</accession>
<gene>
    <name evidence="1" type="ORF">JIN84_10755</name>
</gene>
<protein>
    <submittedName>
        <fullName evidence="1">Uncharacterized protein</fullName>
    </submittedName>
</protein>
<reference evidence="1" key="1">
    <citation type="submission" date="2021-01" db="EMBL/GenBank/DDBJ databases">
        <title>Modified the classification status of verrucomicrobia.</title>
        <authorList>
            <person name="Feng X."/>
        </authorList>
    </citation>
    <scope>NUCLEOTIDE SEQUENCE</scope>
    <source>
        <strain evidence="1">JCM 18052</strain>
    </source>
</reference>